<name>A0ABW2QNU5_9BURK</name>
<sequence length="235" mass="24904">MNIALHPCPNATTLAQTLAADIAQRLRDAVAERGQALLAVSGGKSPVPLFQQLSQQALPWAQVTVLLVDERCVPPDHPDSNSALVRQHLLQGEAAAARWLPFFDTLPHFDADTDLPALTTATNQRMRGLPWPLDVAVLGMGEDGHTASLFPHAPGVEVALTSTAPVAWTRPSTAPHARLTLTLPTLLAARCLVLPLPGPAKQAVFQRAGVAPTADLPISLVIHPSPSPVHVWTAP</sequence>
<dbReference type="CDD" id="cd01400">
    <property type="entry name" value="6PGL"/>
    <property type="match status" value="1"/>
</dbReference>
<dbReference type="InterPro" id="IPR005900">
    <property type="entry name" value="6-phosphogluconolactonase_DevB"/>
</dbReference>
<comment type="function">
    <text evidence="2 7">Hydrolysis of 6-phosphogluconolactone to 6-phosphogluconate.</text>
</comment>
<dbReference type="EMBL" id="JBHTCA010000023">
    <property type="protein sequence ID" value="MFC7411084.1"/>
    <property type="molecule type" value="Genomic_DNA"/>
</dbReference>
<dbReference type="PANTHER" id="PTHR11054:SF0">
    <property type="entry name" value="6-PHOSPHOGLUCONOLACTONASE"/>
    <property type="match status" value="1"/>
</dbReference>
<gene>
    <name evidence="7 9" type="primary">pgl</name>
    <name evidence="9" type="ORF">ACFQPB_19660</name>
</gene>
<dbReference type="RefSeq" id="WP_382226954.1">
    <property type="nucleotide sequence ID" value="NZ_JBHTCA010000023.1"/>
</dbReference>
<evidence type="ECO:0000259" key="8">
    <source>
        <dbReference type="Pfam" id="PF01182"/>
    </source>
</evidence>
<dbReference type="InterPro" id="IPR037171">
    <property type="entry name" value="NagB/RpiA_transferase-like"/>
</dbReference>
<evidence type="ECO:0000313" key="10">
    <source>
        <dbReference type="Proteomes" id="UP001596501"/>
    </source>
</evidence>
<evidence type="ECO:0000256" key="5">
    <source>
        <dbReference type="ARBA" id="ARBA00013198"/>
    </source>
</evidence>
<evidence type="ECO:0000313" key="9">
    <source>
        <dbReference type="EMBL" id="MFC7411084.1"/>
    </source>
</evidence>
<proteinExistence type="inferred from homology"/>
<keyword evidence="10" id="KW-1185">Reference proteome</keyword>
<dbReference type="SUPFAM" id="SSF100950">
    <property type="entry name" value="NagB/RpiA/CoA transferase-like"/>
    <property type="match status" value="1"/>
</dbReference>
<dbReference type="Proteomes" id="UP001596501">
    <property type="component" value="Unassembled WGS sequence"/>
</dbReference>
<reference evidence="10" key="1">
    <citation type="journal article" date="2019" name="Int. J. Syst. Evol. Microbiol.">
        <title>The Global Catalogue of Microorganisms (GCM) 10K type strain sequencing project: providing services to taxonomists for standard genome sequencing and annotation.</title>
        <authorList>
            <consortium name="The Broad Institute Genomics Platform"/>
            <consortium name="The Broad Institute Genome Sequencing Center for Infectious Disease"/>
            <person name="Wu L."/>
            <person name="Ma J."/>
        </authorList>
    </citation>
    <scope>NUCLEOTIDE SEQUENCE [LARGE SCALE GENOMIC DNA]</scope>
    <source>
        <strain evidence="10">CGMCC 1.12371</strain>
    </source>
</reference>
<comment type="caution">
    <text evidence="9">The sequence shown here is derived from an EMBL/GenBank/DDBJ whole genome shotgun (WGS) entry which is preliminary data.</text>
</comment>
<comment type="catalytic activity">
    <reaction evidence="1 7">
        <text>6-phospho-D-glucono-1,5-lactone + H2O = 6-phospho-D-gluconate + H(+)</text>
        <dbReference type="Rhea" id="RHEA:12556"/>
        <dbReference type="ChEBI" id="CHEBI:15377"/>
        <dbReference type="ChEBI" id="CHEBI:15378"/>
        <dbReference type="ChEBI" id="CHEBI:57955"/>
        <dbReference type="ChEBI" id="CHEBI:58759"/>
        <dbReference type="EC" id="3.1.1.31"/>
    </reaction>
</comment>
<dbReference type="InterPro" id="IPR006148">
    <property type="entry name" value="Glc/Gal-6P_isomerase"/>
</dbReference>
<evidence type="ECO:0000256" key="2">
    <source>
        <dbReference type="ARBA" id="ARBA00002681"/>
    </source>
</evidence>
<evidence type="ECO:0000256" key="6">
    <source>
        <dbReference type="ARBA" id="ARBA00020337"/>
    </source>
</evidence>
<dbReference type="GO" id="GO:0017057">
    <property type="term" value="F:6-phosphogluconolactonase activity"/>
    <property type="evidence" value="ECO:0007669"/>
    <property type="project" value="UniProtKB-EC"/>
</dbReference>
<protein>
    <recommendedName>
        <fullName evidence="6 7">6-phosphogluconolactonase</fullName>
        <shortName evidence="7">6PGL</shortName>
        <ecNumber evidence="5 7">3.1.1.31</ecNumber>
    </recommendedName>
</protein>
<organism evidence="9 10">
    <name type="scientific">Hydrogenophaga atypica</name>
    <dbReference type="NCBI Taxonomy" id="249409"/>
    <lineage>
        <taxon>Bacteria</taxon>
        <taxon>Pseudomonadati</taxon>
        <taxon>Pseudomonadota</taxon>
        <taxon>Betaproteobacteria</taxon>
        <taxon>Burkholderiales</taxon>
        <taxon>Comamonadaceae</taxon>
        <taxon>Hydrogenophaga</taxon>
    </lineage>
</organism>
<evidence type="ECO:0000256" key="1">
    <source>
        <dbReference type="ARBA" id="ARBA00000832"/>
    </source>
</evidence>
<dbReference type="NCBIfam" id="TIGR01198">
    <property type="entry name" value="pgl"/>
    <property type="match status" value="1"/>
</dbReference>
<comment type="pathway">
    <text evidence="3 7">Carbohydrate degradation; pentose phosphate pathway; D-ribulose 5-phosphate from D-glucose 6-phosphate (oxidative stage): step 2/3.</text>
</comment>
<dbReference type="Gene3D" id="3.40.50.1360">
    <property type="match status" value="1"/>
</dbReference>
<evidence type="ECO:0000256" key="4">
    <source>
        <dbReference type="ARBA" id="ARBA00010662"/>
    </source>
</evidence>
<evidence type="ECO:0000256" key="7">
    <source>
        <dbReference type="RuleBase" id="RU365095"/>
    </source>
</evidence>
<accession>A0ABW2QNU5</accession>
<evidence type="ECO:0000256" key="3">
    <source>
        <dbReference type="ARBA" id="ARBA00004961"/>
    </source>
</evidence>
<comment type="similarity">
    <text evidence="4 7">Belongs to the glucosamine/galactosamine-6-phosphate isomerase family. 6-phosphogluconolactonase subfamily.</text>
</comment>
<feature type="domain" description="Glucosamine/galactosamine-6-phosphate isomerase" evidence="8">
    <location>
        <begin position="10"/>
        <end position="223"/>
    </location>
</feature>
<dbReference type="EC" id="3.1.1.31" evidence="5 7"/>
<dbReference type="PANTHER" id="PTHR11054">
    <property type="entry name" value="6-PHOSPHOGLUCONOLACTONASE"/>
    <property type="match status" value="1"/>
</dbReference>
<dbReference type="Pfam" id="PF01182">
    <property type="entry name" value="Glucosamine_iso"/>
    <property type="match status" value="1"/>
</dbReference>
<keyword evidence="7 9" id="KW-0378">Hydrolase</keyword>
<dbReference type="InterPro" id="IPR039104">
    <property type="entry name" value="6PGL"/>
</dbReference>